<keyword evidence="6" id="KW-0378">Hydrolase</keyword>
<dbReference type="GO" id="GO:0047631">
    <property type="term" value="F:ADP-ribose diphosphatase activity"/>
    <property type="evidence" value="ECO:0007669"/>
    <property type="project" value="UniProtKB-EC"/>
</dbReference>
<evidence type="ECO:0000256" key="11">
    <source>
        <dbReference type="ARBA" id="ARBA00033056"/>
    </source>
</evidence>
<dbReference type="InterPro" id="IPR004385">
    <property type="entry name" value="NDP_pyrophosphatase"/>
</dbReference>
<evidence type="ECO:0000256" key="14">
    <source>
        <dbReference type="PIRSR" id="PIRSR604385-3"/>
    </source>
</evidence>
<gene>
    <name evidence="16" type="ORF">GSH16_14155</name>
</gene>
<accession>A0A6B0TUV1</accession>
<reference evidence="16 17" key="1">
    <citation type="submission" date="2019-12" db="EMBL/GenBank/DDBJ databases">
        <title>Strain KN286 was isolated from seawater, which was collected from Caroline Seamount in the tropical western Pacific.</title>
        <authorList>
            <person name="Wang Q."/>
        </authorList>
    </citation>
    <scope>NUCLEOTIDE SEQUENCE [LARGE SCALE GENOMIC DNA]</scope>
    <source>
        <strain evidence="16 17">KN286</strain>
    </source>
</reference>
<dbReference type="CDD" id="cd06661">
    <property type="entry name" value="GGCT_like"/>
    <property type="match status" value="1"/>
</dbReference>
<feature type="short sequence motif" description="Nudix box" evidence="14">
    <location>
        <begin position="260"/>
        <end position="282"/>
    </location>
</feature>
<dbReference type="GO" id="GO:0006753">
    <property type="term" value="P:nucleoside phosphate metabolic process"/>
    <property type="evidence" value="ECO:0007669"/>
    <property type="project" value="TreeGrafter"/>
</dbReference>
<dbReference type="RefSeq" id="WP_160856214.1">
    <property type="nucleotide sequence ID" value="NZ_WUWG01000006.1"/>
</dbReference>
<evidence type="ECO:0000256" key="10">
    <source>
        <dbReference type="ARBA" id="ARBA00030308"/>
    </source>
</evidence>
<feature type="domain" description="Nudix hydrolase" evidence="15">
    <location>
        <begin position="217"/>
        <end position="356"/>
    </location>
</feature>
<dbReference type="PANTHER" id="PTHR11839">
    <property type="entry name" value="UDP/ADP-SUGAR PYROPHOSPHATASE"/>
    <property type="match status" value="1"/>
</dbReference>
<dbReference type="PANTHER" id="PTHR11839:SF5">
    <property type="entry name" value="ADP-RIBOSE PYROPHOSPHATASE"/>
    <property type="match status" value="1"/>
</dbReference>
<evidence type="ECO:0000256" key="13">
    <source>
        <dbReference type="PIRSR" id="PIRSR604385-2"/>
    </source>
</evidence>
<dbReference type="GO" id="GO:0019693">
    <property type="term" value="P:ribose phosphate metabolic process"/>
    <property type="evidence" value="ECO:0007669"/>
    <property type="project" value="TreeGrafter"/>
</dbReference>
<proteinExistence type="inferred from homology"/>
<dbReference type="GO" id="GO:0019144">
    <property type="term" value="F:ADP-sugar diphosphatase activity"/>
    <property type="evidence" value="ECO:0007669"/>
    <property type="project" value="TreeGrafter"/>
</dbReference>
<evidence type="ECO:0000256" key="12">
    <source>
        <dbReference type="ARBA" id="ARBA00049546"/>
    </source>
</evidence>
<dbReference type="PROSITE" id="PS51462">
    <property type="entry name" value="NUDIX"/>
    <property type="match status" value="1"/>
</dbReference>
<evidence type="ECO:0000256" key="2">
    <source>
        <dbReference type="ARBA" id="ARBA00007482"/>
    </source>
</evidence>
<name>A0A6B0TUV1_9RHOB</name>
<keyword evidence="17" id="KW-1185">Reference proteome</keyword>
<dbReference type="InterPro" id="IPR000086">
    <property type="entry name" value="NUDIX_hydrolase_dom"/>
</dbReference>
<evidence type="ECO:0000256" key="7">
    <source>
        <dbReference type="ARBA" id="ARBA00022842"/>
    </source>
</evidence>
<evidence type="ECO:0000256" key="3">
    <source>
        <dbReference type="ARBA" id="ARBA00012453"/>
    </source>
</evidence>
<feature type="binding site" evidence="13">
    <location>
        <position position="279"/>
    </location>
    <ligand>
        <name>Mg(2+)</name>
        <dbReference type="ChEBI" id="CHEBI:18420"/>
        <label>1</label>
    </ligand>
</feature>
<comment type="similarity">
    <text evidence="2">Belongs to the Nudix hydrolase family. NudF subfamily.</text>
</comment>
<comment type="function">
    <text evidence="8">Acts on ADP-mannose and ADP-glucose as well as ADP-ribose. Prevents glycogen biosynthesis. The reaction catalyzed by this enzyme is a limiting step of the gluconeogenic process.</text>
</comment>
<dbReference type="NCBIfam" id="TIGR00052">
    <property type="entry name" value="nudix-type nucleoside diphosphatase, YffH/AdpP family"/>
    <property type="match status" value="1"/>
</dbReference>
<dbReference type="Proteomes" id="UP000436016">
    <property type="component" value="Unassembled WGS sequence"/>
</dbReference>
<dbReference type="InterPro" id="IPR015797">
    <property type="entry name" value="NUDIX_hydrolase-like_dom_sf"/>
</dbReference>
<dbReference type="Pfam" id="PF00293">
    <property type="entry name" value="NUDIX"/>
    <property type="match status" value="1"/>
</dbReference>
<keyword evidence="7 13" id="KW-0460">Magnesium</keyword>
<comment type="catalytic activity">
    <reaction evidence="12">
        <text>ADP-D-ribose + H2O = D-ribose 5-phosphate + AMP + 2 H(+)</text>
        <dbReference type="Rhea" id="RHEA:10412"/>
        <dbReference type="ChEBI" id="CHEBI:15377"/>
        <dbReference type="ChEBI" id="CHEBI:15378"/>
        <dbReference type="ChEBI" id="CHEBI:57967"/>
        <dbReference type="ChEBI" id="CHEBI:78346"/>
        <dbReference type="ChEBI" id="CHEBI:456215"/>
        <dbReference type="EC" id="3.6.1.13"/>
    </reaction>
</comment>
<dbReference type="GO" id="GO:0046872">
    <property type="term" value="F:metal ion binding"/>
    <property type="evidence" value="ECO:0007669"/>
    <property type="project" value="UniProtKB-KW"/>
</dbReference>
<evidence type="ECO:0000256" key="1">
    <source>
        <dbReference type="ARBA" id="ARBA00001946"/>
    </source>
</evidence>
<dbReference type="SUPFAM" id="SSF110857">
    <property type="entry name" value="Gamma-glutamyl cyclotransferase-like"/>
    <property type="match status" value="1"/>
</dbReference>
<dbReference type="InterPro" id="IPR013024">
    <property type="entry name" value="GGCT-like"/>
</dbReference>
<evidence type="ECO:0000313" key="17">
    <source>
        <dbReference type="Proteomes" id="UP000436016"/>
    </source>
</evidence>
<sequence>MDQLFFYGTLQDPELLSIVLGTPEAGLDMRPASLPDHRVTTVRNAPYPALVPQAGAAAPGQLVRGVTAEMRARLDFFEGEFAYALVPRDVQCDGRTEPALVYLSDGAGAEDADWRIGDWAPDHRAWFLEVARETMGYFGQRSTSDLAALRHGIAFRALARRNAASEAPSAPSTLDRRNVTLTRLERPYANYFAVEEIALRHDRFDGGTAQVDRAVMAAGDAVTLLPWDPKTDRLLFIEQFRPGPFARGDLAPWIVEVVAGRIDANETPEDTARREAREEAGIGIGRIAHIASYYSSTGTSTEYLHSYVGEADLKGAGGLFGADGEGEDIRAFTLSRAEAMEMAAAGQIRNVQTLLSLYWLEGRAAGLRTDWGADTAP</sequence>
<dbReference type="EMBL" id="WUWG01000006">
    <property type="protein sequence ID" value="MXU66589.1"/>
    <property type="molecule type" value="Genomic_DNA"/>
</dbReference>
<protein>
    <recommendedName>
        <fullName evidence="4">ADP-ribose pyrophosphatase</fullName>
        <ecNumber evidence="3">3.6.1.13</ecNumber>
    </recommendedName>
    <alternativeName>
        <fullName evidence="9">ADP-ribose diphosphatase</fullName>
    </alternativeName>
    <alternativeName>
        <fullName evidence="11">ADP-ribose phosphohydrolase</fullName>
    </alternativeName>
    <alternativeName>
        <fullName evidence="10">Adenosine diphosphoribose pyrophosphatase</fullName>
    </alternativeName>
</protein>
<dbReference type="InterPro" id="IPR020084">
    <property type="entry name" value="NUDIX_hydrolase_CS"/>
</dbReference>
<keyword evidence="5 13" id="KW-0479">Metal-binding</keyword>
<dbReference type="PROSITE" id="PS00893">
    <property type="entry name" value="NUDIX_BOX"/>
    <property type="match status" value="1"/>
</dbReference>
<dbReference type="Gene3D" id="3.10.490.10">
    <property type="entry name" value="Gamma-glutamyl cyclotransferase-like"/>
    <property type="match status" value="1"/>
</dbReference>
<dbReference type="InterPro" id="IPR009288">
    <property type="entry name" value="AIG2-like_dom"/>
</dbReference>
<dbReference type="Gene3D" id="3.90.79.10">
    <property type="entry name" value="Nucleoside Triphosphate Pyrophosphohydrolase"/>
    <property type="match status" value="1"/>
</dbReference>
<evidence type="ECO:0000256" key="9">
    <source>
        <dbReference type="ARBA" id="ARBA00030162"/>
    </source>
</evidence>
<evidence type="ECO:0000256" key="4">
    <source>
        <dbReference type="ARBA" id="ARBA00013297"/>
    </source>
</evidence>
<feature type="binding site" evidence="13">
    <location>
        <position position="327"/>
    </location>
    <ligand>
        <name>Mg(2+)</name>
        <dbReference type="ChEBI" id="CHEBI:18420"/>
        <label>1</label>
    </ligand>
</feature>
<comment type="cofactor">
    <cofactor evidence="1 13">
        <name>Mg(2+)</name>
        <dbReference type="ChEBI" id="CHEBI:18420"/>
    </cofactor>
</comment>
<feature type="binding site" evidence="13">
    <location>
        <position position="259"/>
    </location>
    <ligand>
        <name>Mg(2+)</name>
        <dbReference type="ChEBI" id="CHEBI:18420"/>
        <label>1</label>
    </ligand>
</feature>
<feature type="binding site" evidence="13">
    <location>
        <position position="275"/>
    </location>
    <ligand>
        <name>Mg(2+)</name>
        <dbReference type="ChEBI" id="CHEBI:18420"/>
        <label>1</label>
    </ligand>
</feature>
<evidence type="ECO:0000256" key="5">
    <source>
        <dbReference type="ARBA" id="ARBA00022723"/>
    </source>
</evidence>
<evidence type="ECO:0000256" key="6">
    <source>
        <dbReference type="ARBA" id="ARBA00022801"/>
    </source>
</evidence>
<dbReference type="AlphaFoldDB" id="A0A6B0TUV1"/>
<comment type="caution">
    <text evidence="16">The sequence shown here is derived from an EMBL/GenBank/DDBJ whole genome shotgun (WGS) entry which is preliminary data.</text>
</comment>
<dbReference type="InterPro" id="IPR036568">
    <property type="entry name" value="GGCT-like_sf"/>
</dbReference>
<dbReference type="GO" id="GO:0005829">
    <property type="term" value="C:cytosol"/>
    <property type="evidence" value="ECO:0007669"/>
    <property type="project" value="TreeGrafter"/>
</dbReference>
<evidence type="ECO:0000256" key="8">
    <source>
        <dbReference type="ARBA" id="ARBA00025164"/>
    </source>
</evidence>
<dbReference type="SUPFAM" id="SSF55811">
    <property type="entry name" value="Nudix"/>
    <property type="match status" value="1"/>
</dbReference>
<organism evidence="16 17">
    <name type="scientific">Oceanomicrobium pacificus</name>
    <dbReference type="NCBI Taxonomy" id="2692916"/>
    <lineage>
        <taxon>Bacteria</taxon>
        <taxon>Pseudomonadati</taxon>
        <taxon>Pseudomonadota</taxon>
        <taxon>Alphaproteobacteria</taxon>
        <taxon>Rhodobacterales</taxon>
        <taxon>Paracoccaceae</taxon>
        <taxon>Oceanomicrobium</taxon>
    </lineage>
</organism>
<evidence type="ECO:0000313" key="16">
    <source>
        <dbReference type="EMBL" id="MXU66589.1"/>
    </source>
</evidence>
<evidence type="ECO:0000259" key="15">
    <source>
        <dbReference type="PROSITE" id="PS51462"/>
    </source>
</evidence>
<dbReference type="CDD" id="cd24155">
    <property type="entry name" value="NUDIX_ADPRase"/>
    <property type="match status" value="1"/>
</dbReference>
<dbReference type="Pfam" id="PF06094">
    <property type="entry name" value="GGACT"/>
    <property type="match status" value="1"/>
</dbReference>
<dbReference type="EC" id="3.6.1.13" evidence="3"/>